<evidence type="ECO:0000313" key="3">
    <source>
        <dbReference type="EMBL" id="MFD2610411.1"/>
    </source>
</evidence>
<keyword evidence="2" id="KW-1133">Transmembrane helix</keyword>
<accession>A0ABW5P670</accession>
<dbReference type="PRINTS" id="PR01217">
    <property type="entry name" value="PRICHEXTENSN"/>
</dbReference>
<feature type="region of interest" description="Disordered" evidence="1">
    <location>
        <begin position="116"/>
        <end position="233"/>
    </location>
</feature>
<organism evidence="3 4">
    <name type="scientific">Deinococcus taklimakanensis</name>
    <dbReference type="NCBI Taxonomy" id="536443"/>
    <lineage>
        <taxon>Bacteria</taxon>
        <taxon>Thermotogati</taxon>
        <taxon>Deinococcota</taxon>
        <taxon>Deinococci</taxon>
        <taxon>Deinococcales</taxon>
        <taxon>Deinococcaceae</taxon>
        <taxon>Deinococcus</taxon>
    </lineage>
</organism>
<feature type="compositionally biased region" description="Low complexity" evidence="1">
    <location>
        <begin position="278"/>
        <end position="302"/>
    </location>
</feature>
<proteinExistence type="predicted"/>
<name>A0ABW5P670_9DEIO</name>
<feature type="transmembrane region" description="Helical" evidence="2">
    <location>
        <begin position="86"/>
        <end position="105"/>
    </location>
</feature>
<feature type="compositionally biased region" description="Low complexity" evidence="1">
    <location>
        <begin position="118"/>
        <end position="132"/>
    </location>
</feature>
<gene>
    <name evidence="3" type="ORF">ACFSR9_13330</name>
</gene>
<sequence>MQEAGLGEIPDPDAPGFARFLQQLNRRAPALARELAQEVRALSQGMALPSGNAARKRAARARTKQVLFFRQTADGRLVLDKQKAPIYGIGSVLVIGGLLTAVYALPNLKPGNSLLQNPARSAGSAPQAQAAADTEGDGPKGREAPEVSPESRAAVEQAQAMERAQQAAAVQAKPRPTQPSAPTQQPGVVPITSASAPPIRVENSTSPDVYVPSPQPTPPPRSTVYEPPPPAPLQDITVTPTRTPATTAVVPVQSLTPPRGATAAPRAGFSSLAAATTRPPAPAQAGLVRPTGTVTPGTRPAARPAPSPPARAPVSGLPTPGPASSTPAARVLSATEQKAVTTPPAAFPGSVGTLVPDSGALDLSAAQASQAPAGVPFGGFGEVEGASNGSTLPQNSPQTAQAFGSGLVYERTPKVAQTAVTPGTPRAAASATAGSLPPETPFGSGITLPAAKIGATGPFTDLERVPGTLVTAIYALTGGTVPVLVVTGDGGSFVGVGTINGQLGRVDMSFRRYVSPTGEVFDIDALAYTQEGMNLTQGIPAVIEAAAPTLALDIVQNSASALQQYLMQSLNNQGGTTVLNGGTNTISPNALPPLWQMLAAGAGSTFQLPKTTQSVVRIARVSSSTKMTLIVGLTAVPK</sequence>
<evidence type="ECO:0000256" key="1">
    <source>
        <dbReference type="SAM" id="MobiDB-lite"/>
    </source>
</evidence>
<protein>
    <submittedName>
        <fullName evidence="3">Uncharacterized protein</fullName>
    </submittedName>
</protein>
<dbReference type="Proteomes" id="UP001597475">
    <property type="component" value="Unassembled WGS sequence"/>
</dbReference>
<evidence type="ECO:0000256" key="2">
    <source>
        <dbReference type="SAM" id="Phobius"/>
    </source>
</evidence>
<keyword evidence="2" id="KW-0472">Membrane</keyword>
<keyword evidence="2" id="KW-0812">Transmembrane</keyword>
<keyword evidence="4" id="KW-1185">Reference proteome</keyword>
<dbReference type="EMBL" id="JBHUMK010000061">
    <property type="protein sequence ID" value="MFD2610411.1"/>
    <property type="molecule type" value="Genomic_DNA"/>
</dbReference>
<evidence type="ECO:0000313" key="4">
    <source>
        <dbReference type="Proteomes" id="UP001597475"/>
    </source>
</evidence>
<feature type="compositionally biased region" description="Pro residues" evidence="1">
    <location>
        <begin position="213"/>
        <end position="232"/>
    </location>
</feature>
<comment type="caution">
    <text evidence="3">The sequence shown here is derived from an EMBL/GenBank/DDBJ whole genome shotgun (WGS) entry which is preliminary data.</text>
</comment>
<feature type="compositionally biased region" description="Low complexity" evidence="1">
    <location>
        <begin position="152"/>
        <end position="172"/>
    </location>
</feature>
<reference evidence="4" key="1">
    <citation type="journal article" date="2019" name="Int. J. Syst. Evol. Microbiol.">
        <title>The Global Catalogue of Microorganisms (GCM) 10K type strain sequencing project: providing services to taxonomists for standard genome sequencing and annotation.</title>
        <authorList>
            <consortium name="The Broad Institute Genomics Platform"/>
            <consortium name="The Broad Institute Genome Sequencing Center for Infectious Disease"/>
            <person name="Wu L."/>
            <person name="Ma J."/>
        </authorList>
    </citation>
    <scope>NUCLEOTIDE SEQUENCE [LARGE SCALE GENOMIC DNA]</scope>
    <source>
        <strain evidence="4">KCTC 33842</strain>
    </source>
</reference>
<dbReference type="RefSeq" id="WP_386846571.1">
    <property type="nucleotide sequence ID" value="NZ_JBHUMK010000061.1"/>
</dbReference>
<feature type="compositionally biased region" description="Low complexity" evidence="1">
    <location>
        <begin position="312"/>
        <end position="329"/>
    </location>
</feature>
<feature type="region of interest" description="Disordered" evidence="1">
    <location>
        <begin position="417"/>
        <end position="441"/>
    </location>
</feature>
<feature type="region of interest" description="Disordered" evidence="1">
    <location>
        <begin position="278"/>
        <end position="351"/>
    </location>
</feature>